<dbReference type="InterPro" id="IPR003959">
    <property type="entry name" value="ATPase_AAA_core"/>
</dbReference>
<reference evidence="3 4" key="1">
    <citation type="submission" date="2015-09" db="EMBL/GenBank/DDBJ databases">
        <title>Genome announcement of multiple Pseudomonas syringae strains.</title>
        <authorList>
            <person name="Thakur S."/>
            <person name="Wang P.W."/>
            <person name="Gong Y."/>
            <person name="Weir B.S."/>
            <person name="Guttman D.S."/>
        </authorList>
    </citation>
    <scope>NUCLEOTIDE SEQUENCE [LARGE SCALE GENOMIC DNA]</scope>
    <source>
        <strain evidence="3 4">ICMP3507</strain>
    </source>
</reference>
<evidence type="ECO:0000259" key="2">
    <source>
        <dbReference type="Pfam" id="PF13476"/>
    </source>
</evidence>
<dbReference type="InterPro" id="IPR038729">
    <property type="entry name" value="Rad50/SbcC_AAA"/>
</dbReference>
<dbReference type="InterPro" id="IPR027417">
    <property type="entry name" value="P-loop_NTPase"/>
</dbReference>
<gene>
    <name evidence="3" type="ORF">ALO35_03122</name>
</gene>
<dbReference type="Pfam" id="PF13304">
    <property type="entry name" value="AAA_21"/>
    <property type="match status" value="1"/>
</dbReference>
<dbReference type="Proteomes" id="UP000050265">
    <property type="component" value="Unassembled WGS sequence"/>
</dbReference>
<feature type="domain" description="ATPase AAA-type core" evidence="1">
    <location>
        <begin position="229"/>
        <end position="299"/>
    </location>
</feature>
<dbReference type="Gene3D" id="3.40.50.300">
    <property type="entry name" value="P-loop containing nucleotide triphosphate hydrolases"/>
    <property type="match status" value="2"/>
</dbReference>
<proteinExistence type="predicted"/>
<accession>A0A0P9S3J3</accession>
<sequence length="535" mass="59865">MHIKSIGFKSIRQLNATVRDCYSDFTQAAQHLPLLEFKKINLLIGENGAGKSTVIDMIRSLRWPDVLPSLARDNPEYGCTPEFCIELNDDRAYLYRFTLSPTDDTFQKVICKMGYRAAGGQFEKIAQKLLNRFTEHPVDGKIPPAEGVKIEYLNCGGPSLNVDAQALEHLNAHAELLTGMINWKDYADPIRIPMDGNVINAIENGVASSWLSNRDDLGQSLMDMPNNVKASCYPSGWKACAAILHWLSNVQDDSICLLEEPEVHMHPKLQRRMFELVLQIAEKKALQLVISTHSAALINAAASRDIKIFQAQGQKIAEANIAEVLDRLGYQAADLLQANCVIWVEGPSDRMYLNSWLHAQNPTLKEGQHYSIMFYGGRLFSHLTASETALNDLISLRRLNRNSAIVFDSDKAGPDDVLTETKQRLQAEFNSGNGLAWVTEGREIENYLNETALRLSLKKVHPSMVRSVGSGIWANLLKYEVDAELSKAKNPDPERTGNKVDVASHYLKHNQVDLKVLDLMQRLDELCSFISACNT</sequence>
<feature type="domain" description="Rad50/SbcC-type AAA" evidence="2">
    <location>
        <begin position="37"/>
        <end position="110"/>
    </location>
</feature>
<dbReference type="Pfam" id="PF13476">
    <property type="entry name" value="AAA_23"/>
    <property type="match status" value="1"/>
</dbReference>
<dbReference type="SUPFAM" id="SSF52540">
    <property type="entry name" value="P-loop containing nucleoside triphosphate hydrolases"/>
    <property type="match status" value="1"/>
</dbReference>
<dbReference type="AlphaFoldDB" id="A0A0P9S3J3"/>
<dbReference type="EMBL" id="LJQP01000481">
    <property type="protein sequence ID" value="KPX54774.1"/>
    <property type="molecule type" value="Genomic_DNA"/>
</dbReference>
<dbReference type="GO" id="GO:0005524">
    <property type="term" value="F:ATP binding"/>
    <property type="evidence" value="ECO:0007669"/>
    <property type="project" value="InterPro"/>
</dbReference>
<evidence type="ECO:0000313" key="3">
    <source>
        <dbReference type="EMBL" id="KPX54774.1"/>
    </source>
</evidence>
<dbReference type="PATRIC" id="fig|53707.9.peg.4580"/>
<protein>
    <submittedName>
        <fullName evidence="3">Uncharacterized protein</fullName>
    </submittedName>
</protein>
<dbReference type="PANTHER" id="PTHR43581:SF2">
    <property type="entry name" value="EXCINUCLEASE ATPASE SUBUNIT"/>
    <property type="match status" value="1"/>
</dbReference>
<organism evidence="3 4">
    <name type="scientific">Pseudomonas amygdali pv. lachrymans</name>
    <name type="common">Pseudomonas syringae pv. lachrymans</name>
    <dbReference type="NCBI Taxonomy" id="53707"/>
    <lineage>
        <taxon>Bacteria</taxon>
        <taxon>Pseudomonadati</taxon>
        <taxon>Pseudomonadota</taxon>
        <taxon>Gammaproteobacteria</taxon>
        <taxon>Pseudomonadales</taxon>
        <taxon>Pseudomonadaceae</taxon>
        <taxon>Pseudomonas</taxon>
        <taxon>Pseudomonas amygdali</taxon>
    </lineage>
</organism>
<dbReference type="GO" id="GO:0006302">
    <property type="term" value="P:double-strand break repair"/>
    <property type="evidence" value="ECO:0007669"/>
    <property type="project" value="InterPro"/>
</dbReference>
<comment type="caution">
    <text evidence="3">The sequence shown here is derived from an EMBL/GenBank/DDBJ whole genome shotgun (WGS) entry which is preliminary data.</text>
</comment>
<dbReference type="InterPro" id="IPR051396">
    <property type="entry name" value="Bact_Antivir_Def_Nuclease"/>
</dbReference>
<dbReference type="PANTHER" id="PTHR43581">
    <property type="entry name" value="ATP/GTP PHOSPHATASE"/>
    <property type="match status" value="1"/>
</dbReference>
<dbReference type="GO" id="GO:0016887">
    <property type="term" value="F:ATP hydrolysis activity"/>
    <property type="evidence" value="ECO:0007669"/>
    <property type="project" value="InterPro"/>
</dbReference>
<name>A0A0P9S3J3_PSEAV</name>
<evidence type="ECO:0000259" key="1">
    <source>
        <dbReference type="Pfam" id="PF13304"/>
    </source>
</evidence>
<evidence type="ECO:0000313" key="4">
    <source>
        <dbReference type="Proteomes" id="UP000050265"/>
    </source>
</evidence>